<evidence type="ECO:0000313" key="1">
    <source>
        <dbReference type="EMBL" id="GMN33967.1"/>
    </source>
</evidence>
<proteinExistence type="predicted"/>
<evidence type="ECO:0000313" key="2">
    <source>
        <dbReference type="Proteomes" id="UP001187192"/>
    </source>
</evidence>
<sequence length="147" mass="16805">MSFNEAGVNLHWHPKWEQTYFRHSNPKQDTVRWQASLPVTYRPSKVGLDCGLSWKWTGRPNHSIVARPVRSLILVAMDPAHIDEDRDATTSFYEAHLLSFDGTSRTIPLGAWLYDMELIFRTSHIPDRVQVSLGSRCLFGDAVFGGY</sequence>
<dbReference type="AlphaFoldDB" id="A0AA87ZG77"/>
<accession>A0AA87ZG77</accession>
<name>A0AA87ZG77_FICCA</name>
<organism evidence="1 2">
    <name type="scientific">Ficus carica</name>
    <name type="common">Common fig</name>
    <dbReference type="NCBI Taxonomy" id="3494"/>
    <lineage>
        <taxon>Eukaryota</taxon>
        <taxon>Viridiplantae</taxon>
        <taxon>Streptophyta</taxon>
        <taxon>Embryophyta</taxon>
        <taxon>Tracheophyta</taxon>
        <taxon>Spermatophyta</taxon>
        <taxon>Magnoliopsida</taxon>
        <taxon>eudicotyledons</taxon>
        <taxon>Gunneridae</taxon>
        <taxon>Pentapetalae</taxon>
        <taxon>rosids</taxon>
        <taxon>fabids</taxon>
        <taxon>Rosales</taxon>
        <taxon>Moraceae</taxon>
        <taxon>Ficeae</taxon>
        <taxon>Ficus</taxon>
    </lineage>
</organism>
<comment type="caution">
    <text evidence="1">The sequence shown here is derived from an EMBL/GenBank/DDBJ whole genome shotgun (WGS) entry which is preliminary data.</text>
</comment>
<keyword evidence="2" id="KW-1185">Reference proteome</keyword>
<dbReference type="Proteomes" id="UP001187192">
    <property type="component" value="Unassembled WGS sequence"/>
</dbReference>
<dbReference type="EMBL" id="BTGU01002096">
    <property type="protein sequence ID" value="GMN33967.1"/>
    <property type="molecule type" value="Genomic_DNA"/>
</dbReference>
<protein>
    <submittedName>
        <fullName evidence="1">Uncharacterized protein</fullName>
    </submittedName>
</protein>
<gene>
    <name evidence="1" type="ORF">TIFTF001_041980</name>
</gene>
<reference evidence="1" key="1">
    <citation type="submission" date="2023-07" db="EMBL/GenBank/DDBJ databases">
        <title>draft genome sequence of fig (Ficus carica).</title>
        <authorList>
            <person name="Takahashi T."/>
            <person name="Nishimura K."/>
        </authorList>
    </citation>
    <scope>NUCLEOTIDE SEQUENCE</scope>
</reference>